<evidence type="ECO:0000256" key="7">
    <source>
        <dbReference type="ARBA" id="ARBA00022553"/>
    </source>
</evidence>
<organism evidence="22">
    <name type="scientific">Drosophila rhopaloa</name>
    <name type="common">Fruit fly</name>
    <dbReference type="NCBI Taxonomy" id="1041015"/>
    <lineage>
        <taxon>Eukaryota</taxon>
        <taxon>Metazoa</taxon>
        <taxon>Ecdysozoa</taxon>
        <taxon>Arthropoda</taxon>
        <taxon>Hexapoda</taxon>
        <taxon>Insecta</taxon>
        <taxon>Pterygota</taxon>
        <taxon>Neoptera</taxon>
        <taxon>Endopterygota</taxon>
        <taxon>Diptera</taxon>
        <taxon>Brachycera</taxon>
        <taxon>Muscomorpha</taxon>
        <taxon>Ephydroidea</taxon>
        <taxon>Drosophilidae</taxon>
        <taxon>Drosophila</taxon>
        <taxon>Sophophora</taxon>
    </lineage>
</organism>
<dbReference type="AlphaFoldDB" id="A0A6P4EPT6"/>
<evidence type="ECO:0000256" key="15">
    <source>
        <dbReference type="ARBA" id="ARBA00023288"/>
    </source>
</evidence>
<dbReference type="Pfam" id="PF13499">
    <property type="entry name" value="EF-hand_7"/>
    <property type="match status" value="1"/>
</dbReference>
<sequence length="256" mass="29008">MPCFDITIFGTPNPDVVSCMSQNWSNSSHCNQIGMGALGSRQLNPAQLGDHQQATGLSSDQLEQLHTRFRSLDRHQRGYLTPTDLLRIPQLSLNPLHRQIVDGFFPSREAGARLGFTQFVETCATFLVPQFGRGSLGRRDGRAQKLRLLSKMFDTRRSGRITRDDFRQIMRSLLDPVCNQQQDQEREGEPPERAEDHKPEVEAELQLLEQQAFGLYGCDQISYGEFEQRLCSANVDGRLSIAKWLVDDDEARMGLP</sequence>
<dbReference type="GO" id="GO:0015031">
    <property type="term" value="P:protein transport"/>
    <property type="evidence" value="ECO:0007669"/>
    <property type="project" value="UniProtKB-KW"/>
</dbReference>
<evidence type="ECO:0000256" key="6">
    <source>
        <dbReference type="ARBA" id="ARBA00022490"/>
    </source>
</evidence>
<dbReference type="InterPro" id="IPR051875">
    <property type="entry name" value="Calcineurin_B_homologous"/>
</dbReference>
<dbReference type="OrthoDB" id="191686at2759"/>
<keyword evidence="9" id="KW-0479">Metal-binding</keyword>
<dbReference type="InterPro" id="IPR011992">
    <property type="entry name" value="EF-hand-dom_pair"/>
</dbReference>
<dbReference type="SUPFAM" id="SSF47473">
    <property type="entry name" value="EF-hand"/>
    <property type="match status" value="1"/>
</dbReference>
<name>A0A6P4EPT6_DRORH</name>
<evidence type="ECO:0000256" key="14">
    <source>
        <dbReference type="ARBA" id="ARBA00023242"/>
    </source>
</evidence>
<dbReference type="RefSeq" id="XP_016980085.1">
    <property type="nucleotide sequence ID" value="XM_017124596.1"/>
</dbReference>
<evidence type="ECO:0000256" key="11">
    <source>
        <dbReference type="ARBA" id="ARBA00022837"/>
    </source>
</evidence>
<dbReference type="GO" id="GO:0005634">
    <property type="term" value="C:nucleus"/>
    <property type="evidence" value="ECO:0007669"/>
    <property type="project" value="UniProtKB-SubCell"/>
</dbReference>
<dbReference type="InterPro" id="IPR002048">
    <property type="entry name" value="EF_hand_dom"/>
</dbReference>
<keyword evidence="4" id="KW-0813">Transport</keyword>
<feature type="region of interest" description="Disordered" evidence="17">
    <location>
        <begin position="178"/>
        <end position="199"/>
    </location>
</feature>
<evidence type="ECO:0000256" key="12">
    <source>
        <dbReference type="ARBA" id="ARBA00022927"/>
    </source>
</evidence>
<keyword evidence="8" id="KW-0519">Myristate</keyword>
<evidence type="ECO:0000259" key="18">
    <source>
        <dbReference type="PROSITE" id="PS50222"/>
    </source>
</evidence>
<keyword evidence="7" id="KW-0597">Phosphoprotein</keyword>
<keyword evidence="13" id="KW-0472">Membrane</keyword>
<evidence type="ECO:0000256" key="5">
    <source>
        <dbReference type="ARBA" id="ARBA00022475"/>
    </source>
</evidence>
<feature type="domain" description="EF-hand" evidence="18">
    <location>
        <begin position="151"/>
        <end position="176"/>
    </location>
</feature>
<dbReference type="PROSITE" id="PS50222">
    <property type="entry name" value="EF_HAND_2"/>
    <property type="match status" value="1"/>
</dbReference>
<dbReference type="GeneID" id="108045311"/>
<keyword evidence="14" id="KW-0539">Nucleus</keyword>
<evidence type="ECO:0000256" key="10">
    <source>
        <dbReference type="ARBA" id="ARBA00022737"/>
    </source>
</evidence>
<evidence type="ECO:0000313" key="22">
    <source>
        <dbReference type="RefSeq" id="XP_016980087.1"/>
    </source>
</evidence>
<evidence type="ECO:0000256" key="16">
    <source>
        <dbReference type="ARBA" id="ARBA00038164"/>
    </source>
</evidence>
<dbReference type="PANTHER" id="PTHR46002">
    <property type="entry name" value="EG:114D9.1 PROTEIN-RELATED"/>
    <property type="match status" value="1"/>
</dbReference>
<evidence type="ECO:0000256" key="2">
    <source>
        <dbReference type="ARBA" id="ARBA00004236"/>
    </source>
</evidence>
<comment type="similarity">
    <text evidence="16">Belongs to the calcineurin regulatory subunit family. CHP subfamily.</text>
</comment>
<keyword evidence="15" id="KW-0449">Lipoprotein</keyword>
<evidence type="ECO:0000256" key="9">
    <source>
        <dbReference type="ARBA" id="ARBA00022723"/>
    </source>
</evidence>
<keyword evidence="6" id="KW-0963">Cytoplasm</keyword>
<evidence type="ECO:0000313" key="20">
    <source>
        <dbReference type="Proteomes" id="UP001652680"/>
    </source>
</evidence>
<dbReference type="GO" id="GO:0005509">
    <property type="term" value="F:calcium ion binding"/>
    <property type="evidence" value="ECO:0007669"/>
    <property type="project" value="InterPro"/>
</dbReference>
<proteinExistence type="inferred from homology"/>
<comment type="subcellular location">
    <subcellularLocation>
        <location evidence="2">Cell membrane</location>
    </subcellularLocation>
    <subcellularLocation>
        <location evidence="3">Cytoplasm</location>
    </subcellularLocation>
    <subcellularLocation>
        <location evidence="1">Nucleus</location>
    </subcellularLocation>
</comment>
<dbReference type="GO" id="GO:0005886">
    <property type="term" value="C:plasma membrane"/>
    <property type="evidence" value="ECO:0007669"/>
    <property type="project" value="UniProtKB-SubCell"/>
</dbReference>
<evidence type="ECO:0000256" key="3">
    <source>
        <dbReference type="ARBA" id="ARBA00004496"/>
    </source>
</evidence>
<evidence type="ECO:0000256" key="8">
    <source>
        <dbReference type="ARBA" id="ARBA00022707"/>
    </source>
</evidence>
<accession>A0A6P4EPT6</accession>
<reference evidence="20" key="1">
    <citation type="journal article" date="2021" name="Elife">
        <title>Highly contiguous assemblies of 101 drosophilid genomes.</title>
        <authorList>
            <person name="Kim B.Y."/>
            <person name="Wang J.R."/>
            <person name="Miller D.E."/>
            <person name="Barmina O."/>
            <person name="Delaney E."/>
            <person name="Thompson A."/>
            <person name="Comeault A.A."/>
            <person name="Peede D."/>
            <person name="D'Agostino E.R."/>
            <person name="Pelaez J."/>
            <person name="Aguilar J.M."/>
            <person name="Haji D."/>
            <person name="Matsunaga T."/>
            <person name="Armstrong E.E."/>
            <person name="Zych M."/>
            <person name="Ogawa Y."/>
            <person name="Stamenkovic-Radak M."/>
            <person name="Jelic M."/>
            <person name="Veselinovic M.S."/>
            <person name="Tanaskovic M."/>
            <person name="Eric P."/>
            <person name="Gao J.J."/>
            <person name="Katoh T.K."/>
            <person name="Toda M.J."/>
            <person name="Watabe H."/>
            <person name="Watada M."/>
            <person name="Davis J.S."/>
            <person name="Moyle L.C."/>
            <person name="Manoli G."/>
            <person name="Bertolini E."/>
            <person name="Kostal V."/>
            <person name="Hawley R.S."/>
            <person name="Takahashi A."/>
            <person name="Jones C.D."/>
            <person name="Price D.K."/>
            <person name="Whiteman N."/>
            <person name="Kopp A."/>
            <person name="Matute D.R."/>
            <person name="Petrov D.A."/>
        </authorList>
    </citation>
    <scope>NUCLEOTIDE SEQUENCE [LARGE SCALE GENOMIC DNA]</scope>
</reference>
<reference evidence="21 22" key="2">
    <citation type="submission" date="2025-04" db="UniProtKB">
        <authorList>
            <consortium name="RefSeq"/>
        </authorList>
    </citation>
    <scope>IDENTIFICATION</scope>
</reference>
<dbReference type="Gene3D" id="1.10.238.10">
    <property type="entry name" value="EF-hand"/>
    <property type="match status" value="1"/>
</dbReference>
<dbReference type="RefSeq" id="XP_016980087.1">
    <property type="nucleotide sequence ID" value="XM_017124598.1"/>
</dbReference>
<dbReference type="Proteomes" id="UP001652680">
    <property type="component" value="Unassembled WGS sequence"/>
</dbReference>
<keyword evidence="10" id="KW-0677">Repeat</keyword>
<protein>
    <submittedName>
        <fullName evidence="21 22">Calcineurin B homologous protein 1</fullName>
    </submittedName>
</protein>
<dbReference type="GO" id="GO:0005737">
    <property type="term" value="C:cytoplasm"/>
    <property type="evidence" value="ECO:0007669"/>
    <property type="project" value="UniProtKB-SubCell"/>
</dbReference>
<keyword evidence="12" id="KW-0653">Protein transport</keyword>
<evidence type="ECO:0000313" key="21">
    <source>
        <dbReference type="RefSeq" id="XP_016980085.1"/>
    </source>
</evidence>
<evidence type="ECO:0000256" key="17">
    <source>
        <dbReference type="SAM" id="MobiDB-lite"/>
    </source>
</evidence>
<keyword evidence="11" id="KW-0106">Calcium</keyword>
<keyword evidence="5" id="KW-1003">Cell membrane</keyword>
<reference evidence="19" key="3">
    <citation type="submission" date="2025-05" db="UniProtKB">
        <authorList>
            <consortium name="EnsemblMetazoa"/>
        </authorList>
    </citation>
    <scope>IDENTIFICATION</scope>
</reference>
<evidence type="ECO:0000256" key="13">
    <source>
        <dbReference type="ARBA" id="ARBA00023136"/>
    </source>
</evidence>
<gene>
    <name evidence="21 22" type="primary">LOC108045311</name>
    <name evidence="19" type="synonym">108045311</name>
</gene>
<evidence type="ECO:0000313" key="19">
    <source>
        <dbReference type="EnsemblMetazoa" id="XP_016980085.1"/>
    </source>
</evidence>
<dbReference type="EnsemblMetazoa" id="XM_017124596.1">
    <property type="protein sequence ID" value="XP_016980085.1"/>
    <property type="gene ID" value="LOC108045311"/>
</dbReference>
<evidence type="ECO:0000256" key="4">
    <source>
        <dbReference type="ARBA" id="ARBA00022448"/>
    </source>
</evidence>
<feature type="compositionally biased region" description="Basic and acidic residues" evidence="17">
    <location>
        <begin position="183"/>
        <end position="199"/>
    </location>
</feature>
<keyword evidence="20" id="KW-1185">Reference proteome</keyword>
<evidence type="ECO:0000256" key="1">
    <source>
        <dbReference type="ARBA" id="ARBA00004123"/>
    </source>
</evidence>